<dbReference type="GO" id="GO:0005829">
    <property type="term" value="C:cytosol"/>
    <property type="evidence" value="ECO:0007669"/>
    <property type="project" value="TreeGrafter"/>
</dbReference>
<dbReference type="Pfam" id="PF00707">
    <property type="entry name" value="IF3_C"/>
    <property type="match status" value="1"/>
</dbReference>
<dbReference type="EMBL" id="BLAB01000001">
    <property type="protein sequence ID" value="GER94001.1"/>
    <property type="molecule type" value="Genomic_DNA"/>
</dbReference>
<dbReference type="Pfam" id="PF05198">
    <property type="entry name" value="IF3_N"/>
    <property type="match status" value="1"/>
</dbReference>
<name>A0A5J4L588_9ZZZZ</name>
<dbReference type="InterPro" id="IPR001288">
    <property type="entry name" value="Translation_initiation_fac_3"/>
</dbReference>
<dbReference type="InterPro" id="IPR036788">
    <property type="entry name" value="T_IF-3_C_sf"/>
</dbReference>
<keyword evidence="2 6" id="KW-0396">Initiation factor</keyword>
<evidence type="ECO:0000259" key="5">
    <source>
        <dbReference type="Pfam" id="PF05198"/>
    </source>
</evidence>
<evidence type="ECO:0000256" key="1">
    <source>
        <dbReference type="ARBA" id="ARBA00005439"/>
    </source>
</evidence>
<protein>
    <submittedName>
        <fullName evidence="6">Translation initiation factor IF-3</fullName>
    </submittedName>
</protein>
<gene>
    <name evidence="6" type="ORF">A45J_1759</name>
</gene>
<dbReference type="GO" id="GO:0043022">
    <property type="term" value="F:ribosome binding"/>
    <property type="evidence" value="ECO:0007669"/>
    <property type="project" value="TreeGrafter"/>
</dbReference>
<sequence>MVSVQEAIRIAQERGYDLVEVAPNATPPVCRIMDYGKYKYQMSKKHTARKTVDVKEIKIRPQITEHDLQLKVKNIRRFLDDGDKAKITMFFRGREIVRPELGMKLFDRILELLTGKFQVEQPPKLEGKNITMVIAPSSK</sequence>
<evidence type="ECO:0000256" key="3">
    <source>
        <dbReference type="ARBA" id="ARBA00022917"/>
    </source>
</evidence>
<feature type="domain" description="Translation initiation factor 3 C-terminal" evidence="4">
    <location>
        <begin position="52"/>
        <end position="136"/>
    </location>
</feature>
<dbReference type="InterPro" id="IPR019815">
    <property type="entry name" value="Translation_initiation_fac_3_C"/>
</dbReference>
<dbReference type="PANTHER" id="PTHR10938:SF0">
    <property type="entry name" value="TRANSLATION INITIATION FACTOR IF-3, MITOCHONDRIAL"/>
    <property type="match status" value="1"/>
</dbReference>
<dbReference type="PANTHER" id="PTHR10938">
    <property type="entry name" value="TRANSLATION INITIATION FACTOR IF-3"/>
    <property type="match status" value="1"/>
</dbReference>
<dbReference type="PROSITE" id="PS00938">
    <property type="entry name" value="IF3"/>
    <property type="match status" value="1"/>
</dbReference>
<dbReference type="GO" id="GO:0032790">
    <property type="term" value="P:ribosome disassembly"/>
    <property type="evidence" value="ECO:0007669"/>
    <property type="project" value="TreeGrafter"/>
</dbReference>
<dbReference type="FunFam" id="3.30.110.10:FF:000001">
    <property type="entry name" value="Translation initiation factor IF-3"/>
    <property type="match status" value="1"/>
</dbReference>
<dbReference type="InterPro" id="IPR019813">
    <property type="entry name" value="Translation_initiation_fac3_CS"/>
</dbReference>
<dbReference type="SUPFAM" id="SSF54364">
    <property type="entry name" value="Translation initiation factor IF3, N-terminal domain"/>
    <property type="match status" value="1"/>
</dbReference>
<evidence type="ECO:0000259" key="4">
    <source>
        <dbReference type="Pfam" id="PF00707"/>
    </source>
</evidence>
<comment type="similarity">
    <text evidence="1">Belongs to the IF-3 family.</text>
</comment>
<comment type="caution">
    <text evidence="6">The sequence shown here is derived from an EMBL/GenBank/DDBJ whole genome shotgun (WGS) entry which is preliminary data.</text>
</comment>
<accession>A0A5J4L588</accession>
<dbReference type="Gene3D" id="3.30.110.10">
    <property type="entry name" value="Translation initiation factor 3 (IF-3), C-terminal domain"/>
    <property type="match status" value="1"/>
</dbReference>
<dbReference type="NCBIfam" id="TIGR00168">
    <property type="entry name" value="infC"/>
    <property type="match status" value="1"/>
</dbReference>
<feature type="domain" description="Translation initiation factor 3 N-terminal" evidence="5">
    <location>
        <begin position="2"/>
        <end position="47"/>
    </location>
</feature>
<evidence type="ECO:0000313" key="6">
    <source>
        <dbReference type="EMBL" id="GER94001.1"/>
    </source>
</evidence>
<dbReference type="AlphaFoldDB" id="A0A5J4L588"/>
<dbReference type="Gene3D" id="3.10.20.80">
    <property type="entry name" value="Translation initiation factor 3 (IF-3), N-terminal domain"/>
    <property type="match status" value="1"/>
</dbReference>
<dbReference type="InterPro" id="IPR036787">
    <property type="entry name" value="T_IF-3_N_sf"/>
</dbReference>
<dbReference type="InterPro" id="IPR019814">
    <property type="entry name" value="Translation_initiation_fac_3_N"/>
</dbReference>
<reference evidence="6" key="1">
    <citation type="submission" date="2019-10" db="EMBL/GenBank/DDBJ databases">
        <title>Metagenomic sequencing of thiosulfate-disproportionating enrichment culture.</title>
        <authorList>
            <person name="Umezawa K."/>
            <person name="Kojima H."/>
            <person name="Fukui M."/>
        </authorList>
    </citation>
    <scope>NUCLEOTIDE SEQUENCE</scope>
    <source>
        <strain evidence="6">45J</strain>
    </source>
</reference>
<dbReference type="GO" id="GO:0003743">
    <property type="term" value="F:translation initiation factor activity"/>
    <property type="evidence" value="ECO:0007669"/>
    <property type="project" value="UniProtKB-KW"/>
</dbReference>
<keyword evidence="3" id="KW-0648">Protein biosynthesis</keyword>
<organism evidence="6">
    <name type="scientific">hot springs metagenome</name>
    <dbReference type="NCBI Taxonomy" id="433727"/>
    <lineage>
        <taxon>unclassified sequences</taxon>
        <taxon>metagenomes</taxon>
        <taxon>ecological metagenomes</taxon>
    </lineage>
</organism>
<proteinExistence type="inferred from homology"/>
<dbReference type="GO" id="GO:0016020">
    <property type="term" value="C:membrane"/>
    <property type="evidence" value="ECO:0007669"/>
    <property type="project" value="TreeGrafter"/>
</dbReference>
<evidence type="ECO:0000256" key="2">
    <source>
        <dbReference type="ARBA" id="ARBA00022540"/>
    </source>
</evidence>
<dbReference type="SUPFAM" id="SSF55200">
    <property type="entry name" value="Translation initiation factor IF3, C-terminal domain"/>
    <property type="match status" value="1"/>
</dbReference>